<dbReference type="CDD" id="cd14824">
    <property type="entry name" value="Longin"/>
    <property type="match status" value="1"/>
</dbReference>
<evidence type="ECO:0000256" key="9">
    <source>
        <dbReference type="SAM" id="Phobius"/>
    </source>
</evidence>
<keyword evidence="8" id="KW-0175">Coiled coil</keyword>
<evidence type="ECO:0000256" key="2">
    <source>
        <dbReference type="ARBA" id="ARBA00022448"/>
    </source>
</evidence>
<evidence type="ECO:0000313" key="12">
    <source>
        <dbReference type="EMBL" id="GMH55200.1"/>
    </source>
</evidence>
<keyword evidence="3 9" id="KW-0812">Transmembrane</keyword>
<evidence type="ECO:0000256" key="7">
    <source>
        <dbReference type="ARBA" id="ARBA00046280"/>
    </source>
</evidence>
<gene>
    <name evidence="12" type="ORF">TrST_g2870</name>
</gene>
<dbReference type="InterPro" id="IPR051097">
    <property type="entry name" value="Synaptobrevin-like_transport"/>
</dbReference>
<dbReference type="FunFam" id="1.20.5.110:FF:000004">
    <property type="entry name" value="Vesicle-associated membrane protein 7"/>
    <property type="match status" value="1"/>
</dbReference>
<dbReference type="Pfam" id="PF00957">
    <property type="entry name" value="Synaptobrevin"/>
    <property type="match status" value="1"/>
</dbReference>
<feature type="domain" description="Longin" evidence="10">
    <location>
        <begin position="7"/>
        <end position="112"/>
    </location>
</feature>
<dbReference type="SMART" id="SM01270">
    <property type="entry name" value="Longin"/>
    <property type="match status" value="1"/>
</dbReference>
<name>A0A9W6ZRI4_9STRA</name>
<dbReference type="SUPFAM" id="SSF58038">
    <property type="entry name" value="SNARE fusion complex"/>
    <property type="match status" value="1"/>
</dbReference>
<dbReference type="GO" id="GO:0016020">
    <property type="term" value="C:membrane"/>
    <property type="evidence" value="ECO:0007669"/>
    <property type="project" value="InterPro"/>
</dbReference>
<feature type="transmembrane region" description="Helical" evidence="9">
    <location>
        <begin position="192"/>
        <end position="211"/>
    </location>
</feature>
<comment type="similarity">
    <text evidence="1">Belongs to the synaptobrevin family.</text>
</comment>
<accession>A0A9W6ZRI4</accession>
<dbReference type="PRINTS" id="PR00219">
    <property type="entry name" value="SYNAPTOBREVN"/>
</dbReference>
<dbReference type="AlphaFoldDB" id="A0A9W6ZRI4"/>
<dbReference type="PANTHER" id="PTHR21136:SF168">
    <property type="entry name" value="VESICLE-ASSOCIATED MEMBRANE PROTEIN 9"/>
    <property type="match status" value="1"/>
</dbReference>
<feature type="domain" description="V-SNARE coiled-coil homology" evidence="11">
    <location>
        <begin position="128"/>
        <end position="188"/>
    </location>
</feature>
<dbReference type="GO" id="GO:0012505">
    <property type="term" value="C:endomembrane system"/>
    <property type="evidence" value="ECO:0007669"/>
    <property type="project" value="UniProtKB-SubCell"/>
</dbReference>
<evidence type="ECO:0000259" key="10">
    <source>
        <dbReference type="PROSITE" id="PS50859"/>
    </source>
</evidence>
<evidence type="ECO:0000256" key="3">
    <source>
        <dbReference type="ARBA" id="ARBA00022692"/>
    </source>
</evidence>
<dbReference type="Proteomes" id="UP001165085">
    <property type="component" value="Unassembled WGS sequence"/>
</dbReference>
<organism evidence="12 13">
    <name type="scientific">Triparma strigata</name>
    <dbReference type="NCBI Taxonomy" id="1606541"/>
    <lineage>
        <taxon>Eukaryota</taxon>
        <taxon>Sar</taxon>
        <taxon>Stramenopiles</taxon>
        <taxon>Ochrophyta</taxon>
        <taxon>Bolidophyceae</taxon>
        <taxon>Parmales</taxon>
        <taxon>Triparmaceae</taxon>
        <taxon>Triparma</taxon>
    </lineage>
</organism>
<dbReference type="GO" id="GO:0016192">
    <property type="term" value="P:vesicle-mediated transport"/>
    <property type="evidence" value="ECO:0007669"/>
    <property type="project" value="InterPro"/>
</dbReference>
<evidence type="ECO:0000256" key="6">
    <source>
        <dbReference type="ARBA" id="ARBA00023136"/>
    </source>
</evidence>
<evidence type="ECO:0000256" key="8">
    <source>
        <dbReference type="PROSITE-ProRule" id="PRU00290"/>
    </source>
</evidence>
<evidence type="ECO:0000256" key="5">
    <source>
        <dbReference type="ARBA" id="ARBA00022989"/>
    </source>
</evidence>
<keyword evidence="4" id="KW-0653">Protein transport</keyword>
<evidence type="ECO:0000256" key="4">
    <source>
        <dbReference type="ARBA" id="ARBA00022927"/>
    </source>
</evidence>
<keyword evidence="13" id="KW-1185">Reference proteome</keyword>
<keyword evidence="5 9" id="KW-1133">Transmembrane helix</keyword>
<dbReference type="Gene3D" id="1.20.5.110">
    <property type="match status" value="1"/>
</dbReference>
<dbReference type="FunFam" id="3.30.450.50:FF:000015">
    <property type="entry name" value="Synaptobrevin 2 isoform 1"/>
    <property type="match status" value="1"/>
</dbReference>
<dbReference type="CDD" id="cd15843">
    <property type="entry name" value="R-SNARE"/>
    <property type="match status" value="1"/>
</dbReference>
<dbReference type="PROSITE" id="PS50892">
    <property type="entry name" value="V_SNARE"/>
    <property type="match status" value="1"/>
</dbReference>
<evidence type="ECO:0000259" key="11">
    <source>
        <dbReference type="PROSITE" id="PS50892"/>
    </source>
</evidence>
<sequence length="228" mass="25935">MPIVYALVARGKTVLAEFTNTSVTGNFPTVTRVLLSKIPPTDSRMSYIYDNFIFHYITSSTITYLCMSDDTSSHRVPFAFLSKVQETWNQEYGTQGLTAIAFSMNDAFSPLLKGLMDRYNNDPGAIDSVSKVKDQIEGVKSVMVENIEKVLERGEKIELLVDKTDRLNQQAFKFEKQSKRLKNVMWWKKVKMYLMFTFLAAVIIFAISAMACGGIDFHGCKSDKRRLM</sequence>
<dbReference type="InterPro" id="IPR001388">
    <property type="entry name" value="Synaptobrevin-like"/>
</dbReference>
<dbReference type="InterPro" id="IPR042855">
    <property type="entry name" value="V_SNARE_CC"/>
</dbReference>
<keyword evidence="2" id="KW-0813">Transport</keyword>
<dbReference type="PROSITE" id="PS50859">
    <property type="entry name" value="LONGIN"/>
    <property type="match status" value="1"/>
</dbReference>
<protein>
    <submittedName>
        <fullName evidence="12">Uncharacterized protein</fullName>
    </submittedName>
</protein>
<dbReference type="Gene3D" id="3.30.450.50">
    <property type="entry name" value="Longin domain"/>
    <property type="match status" value="1"/>
</dbReference>
<evidence type="ECO:0000313" key="13">
    <source>
        <dbReference type="Proteomes" id="UP001165085"/>
    </source>
</evidence>
<dbReference type="Pfam" id="PF13774">
    <property type="entry name" value="Longin"/>
    <property type="match status" value="1"/>
</dbReference>
<dbReference type="GO" id="GO:0005737">
    <property type="term" value="C:cytoplasm"/>
    <property type="evidence" value="ECO:0007669"/>
    <property type="project" value="UniProtKB-ARBA"/>
</dbReference>
<comment type="caution">
    <text evidence="12">The sequence shown here is derived from an EMBL/GenBank/DDBJ whole genome shotgun (WGS) entry which is preliminary data.</text>
</comment>
<dbReference type="InterPro" id="IPR011012">
    <property type="entry name" value="Longin-like_dom_sf"/>
</dbReference>
<reference evidence="13" key="1">
    <citation type="journal article" date="2023" name="Commun. Biol.">
        <title>Genome analysis of Parmales, the sister group of diatoms, reveals the evolutionary specialization of diatoms from phago-mixotrophs to photoautotrophs.</title>
        <authorList>
            <person name="Ban H."/>
            <person name="Sato S."/>
            <person name="Yoshikawa S."/>
            <person name="Yamada K."/>
            <person name="Nakamura Y."/>
            <person name="Ichinomiya M."/>
            <person name="Sato N."/>
            <person name="Blanc-Mathieu R."/>
            <person name="Endo H."/>
            <person name="Kuwata A."/>
            <person name="Ogata H."/>
        </authorList>
    </citation>
    <scope>NUCLEOTIDE SEQUENCE [LARGE SCALE GENOMIC DNA]</scope>
    <source>
        <strain evidence="13">NIES 3701</strain>
    </source>
</reference>
<dbReference type="InterPro" id="IPR010908">
    <property type="entry name" value="Longin_dom"/>
</dbReference>
<dbReference type="SUPFAM" id="SSF64356">
    <property type="entry name" value="SNARE-like"/>
    <property type="match status" value="1"/>
</dbReference>
<dbReference type="GO" id="GO:0015031">
    <property type="term" value="P:protein transport"/>
    <property type="evidence" value="ECO:0007669"/>
    <property type="project" value="UniProtKB-KW"/>
</dbReference>
<dbReference type="OrthoDB" id="248747at2759"/>
<evidence type="ECO:0000256" key="1">
    <source>
        <dbReference type="ARBA" id="ARBA00008025"/>
    </source>
</evidence>
<dbReference type="PROSITE" id="PS00417">
    <property type="entry name" value="SYNAPTOBREVIN"/>
    <property type="match status" value="1"/>
</dbReference>
<keyword evidence="6 9" id="KW-0472">Membrane</keyword>
<dbReference type="EMBL" id="BRXY01000032">
    <property type="protein sequence ID" value="GMH55200.1"/>
    <property type="molecule type" value="Genomic_DNA"/>
</dbReference>
<dbReference type="PANTHER" id="PTHR21136">
    <property type="entry name" value="SNARE PROTEINS"/>
    <property type="match status" value="1"/>
</dbReference>
<comment type="subcellular location">
    <subcellularLocation>
        <location evidence="7">Endomembrane system</location>
        <topology evidence="7">Single-pass type IV membrane protein</topology>
    </subcellularLocation>
</comment>
<proteinExistence type="inferred from homology"/>